<gene>
    <name evidence="2" type="ORF">IX56_15755</name>
    <name evidence="3" type="ORF">SAMN05444276_101298</name>
</gene>
<dbReference type="EMBL" id="JRKQ01000124">
    <property type="protein sequence ID" value="KGJ19631.1"/>
    <property type="molecule type" value="Genomic_DNA"/>
</dbReference>
<keyword evidence="2" id="KW-0255">Endonuclease</keyword>
<dbReference type="RefSeq" id="WP_036702969.1">
    <property type="nucleotide sequence ID" value="NZ_CP051542.1"/>
</dbReference>
<dbReference type="EMBL" id="FNNA01000001">
    <property type="protein sequence ID" value="SDW17212.1"/>
    <property type="molecule type" value="Genomic_DNA"/>
</dbReference>
<proteinExistence type="predicted"/>
<evidence type="ECO:0000313" key="3">
    <source>
        <dbReference type="EMBL" id="SDW17212.1"/>
    </source>
</evidence>
<keyword evidence="3" id="KW-0540">Nuclease</keyword>
<dbReference type="STRING" id="1545044.SAMN05444276_101298"/>
<dbReference type="SUPFAM" id="SSF56219">
    <property type="entry name" value="DNase I-like"/>
    <property type="match status" value="1"/>
</dbReference>
<dbReference type="GO" id="GO:0004527">
    <property type="term" value="F:exonuclease activity"/>
    <property type="evidence" value="ECO:0007669"/>
    <property type="project" value="UniProtKB-KW"/>
</dbReference>
<evidence type="ECO:0000313" key="4">
    <source>
        <dbReference type="Proteomes" id="UP000029858"/>
    </source>
</evidence>
<evidence type="ECO:0000259" key="1">
    <source>
        <dbReference type="Pfam" id="PF03372"/>
    </source>
</evidence>
<keyword evidence="3" id="KW-0378">Hydrolase</keyword>
<reference evidence="2 4" key="1">
    <citation type="submission" date="2014-09" db="EMBL/GenBank/DDBJ databases">
        <authorList>
            <person name="McGinnis J.M."/>
            <person name="Wolfgang W.J."/>
        </authorList>
    </citation>
    <scope>NUCLEOTIDE SEQUENCE [LARGE SCALE GENOMIC DNA]</scope>
    <source>
        <strain evidence="2 4">5503</strain>
    </source>
</reference>
<keyword evidence="3" id="KW-0269">Exonuclease</keyword>
<dbReference type="InterPro" id="IPR005135">
    <property type="entry name" value="Endo/exonuclease/phosphatase"/>
</dbReference>
<reference evidence="3" key="3">
    <citation type="submission" date="2016-10" db="EMBL/GenBank/DDBJ databases">
        <authorList>
            <person name="de Groot N.N."/>
        </authorList>
    </citation>
    <scope>NUCLEOTIDE SEQUENCE [LARGE SCALE GENOMIC DNA]</scope>
    <source>
        <strain evidence="3">DSM 29303</strain>
    </source>
</reference>
<reference evidence="5" key="4">
    <citation type="submission" date="2016-10" db="EMBL/GenBank/DDBJ databases">
        <authorList>
            <person name="Varghese N."/>
            <person name="Submissions S."/>
        </authorList>
    </citation>
    <scope>NUCLEOTIDE SEQUENCE [LARGE SCALE GENOMIC DNA]</scope>
    <source>
        <strain evidence="5">DSM 29303</strain>
    </source>
</reference>
<reference evidence="2 4" key="2">
    <citation type="submission" date="2014-10" db="EMBL/GenBank/DDBJ databases">
        <title>Paracoccus sanguinis sp. nov., isolated from clinical specimens of New York State patients.</title>
        <authorList>
            <person name="Mingle L.A."/>
            <person name="Cole J.A."/>
            <person name="Lapierre P."/>
            <person name="Musser K.A."/>
        </authorList>
    </citation>
    <scope>NUCLEOTIDE SEQUENCE [LARGE SCALE GENOMIC DNA]</scope>
    <source>
        <strain evidence="2 4">5503</strain>
    </source>
</reference>
<dbReference type="Proteomes" id="UP000182944">
    <property type="component" value="Unassembled WGS sequence"/>
</dbReference>
<sequence length="236" mass="25435">MTRTLRVASYNLHKGRGMVGPHAPERNLQVIADLDADIVALQEVDFRFGGRPEALPRGMIREATGMVPAPHVATSGQSLGWHGQTILMRPELAAGANVRRLPLPGIEPRGALALRLAAPDARGLTVIVMHLGLARSSRRAQLARLIAKAVRISGQDFVMTGDFNEWHDDRGLESLAGLQVVAPGPSWPAPWPMLRYDRLALSAGLTLHASGVHDSPLARRASDHLPIWADIALSAP</sequence>
<feature type="domain" description="Endonuclease/exonuclease/phosphatase" evidence="1">
    <location>
        <begin position="8"/>
        <end position="224"/>
    </location>
</feature>
<accession>A0A099G3I4</accession>
<protein>
    <submittedName>
        <fullName evidence="2 3">Endonuclease</fullName>
    </submittedName>
</protein>
<dbReference type="InterPro" id="IPR036691">
    <property type="entry name" value="Endo/exonu/phosph_ase_sf"/>
</dbReference>
<keyword evidence="5" id="KW-1185">Reference proteome</keyword>
<evidence type="ECO:0000313" key="2">
    <source>
        <dbReference type="EMBL" id="KGJ19631.1"/>
    </source>
</evidence>
<dbReference type="Pfam" id="PF03372">
    <property type="entry name" value="Exo_endo_phos"/>
    <property type="match status" value="1"/>
</dbReference>
<name>A0A099G3I4_9RHOB</name>
<dbReference type="Gene3D" id="3.60.10.10">
    <property type="entry name" value="Endonuclease/exonuclease/phosphatase"/>
    <property type="match status" value="1"/>
</dbReference>
<dbReference type="Proteomes" id="UP000029858">
    <property type="component" value="Unassembled WGS sequence"/>
</dbReference>
<dbReference type="GO" id="GO:0004519">
    <property type="term" value="F:endonuclease activity"/>
    <property type="evidence" value="ECO:0007669"/>
    <property type="project" value="UniProtKB-KW"/>
</dbReference>
<evidence type="ECO:0000313" key="5">
    <source>
        <dbReference type="Proteomes" id="UP000182944"/>
    </source>
</evidence>
<accession>A0A099GBG5</accession>
<dbReference type="AlphaFoldDB" id="A0A099G3I4"/>
<accession>A0A099GAB5</accession>
<dbReference type="OrthoDB" id="9813425at2"/>
<organism evidence="2 4">
    <name type="scientific">Paracoccus sanguinis</name>
    <dbReference type="NCBI Taxonomy" id="1545044"/>
    <lineage>
        <taxon>Bacteria</taxon>
        <taxon>Pseudomonadati</taxon>
        <taxon>Pseudomonadota</taxon>
        <taxon>Alphaproteobacteria</taxon>
        <taxon>Rhodobacterales</taxon>
        <taxon>Paracoccaceae</taxon>
        <taxon>Paracoccus</taxon>
    </lineage>
</organism>